<keyword evidence="5" id="KW-1185">Reference proteome</keyword>
<organism evidence="4 5">
    <name type="scientific">Algoriphagus zhangzhouensis</name>
    <dbReference type="NCBI Taxonomy" id="1073327"/>
    <lineage>
        <taxon>Bacteria</taxon>
        <taxon>Pseudomonadati</taxon>
        <taxon>Bacteroidota</taxon>
        <taxon>Cytophagia</taxon>
        <taxon>Cytophagales</taxon>
        <taxon>Cyclobacteriaceae</taxon>
        <taxon>Algoriphagus</taxon>
    </lineage>
</organism>
<dbReference type="STRING" id="1073327.SAMN04488108_2521"/>
<dbReference type="EMBL" id="FRXN01000003">
    <property type="protein sequence ID" value="SHO63093.1"/>
    <property type="molecule type" value="Genomic_DNA"/>
</dbReference>
<dbReference type="InterPro" id="IPR001647">
    <property type="entry name" value="HTH_TetR"/>
</dbReference>
<dbReference type="PRINTS" id="PR00455">
    <property type="entry name" value="HTHTETR"/>
</dbReference>
<dbReference type="OrthoDB" id="9785164at2"/>
<dbReference type="PANTHER" id="PTHR43479">
    <property type="entry name" value="ACREF/ENVCD OPERON REPRESSOR-RELATED"/>
    <property type="match status" value="1"/>
</dbReference>
<dbReference type="RefSeq" id="WP_073572148.1">
    <property type="nucleotide sequence ID" value="NZ_FRXN01000003.1"/>
</dbReference>
<dbReference type="PANTHER" id="PTHR43479:SF12">
    <property type="entry name" value="TRANSCRIPTIONAL REGULATORY PROTEIN"/>
    <property type="match status" value="1"/>
</dbReference>
<dbReference type="SUPFAM" id="SSF46689">
    <property type="entry name" value="Homeodomain-like"/>
    <property type="match status" value="1"/>
</dbReference>
<dbReference type="InterPro" id="IPR025722">
    <property type="entry name" value="TetR"/>
</dbReference>
<sequence length="217" mass="25682">MTEIKKIKTKDRILIEAIKLYNEMGVQNVTSRHIASEMGISHGNLDYHYKTKEDIIQAIYKKMRKEMSDSYGGRKVGTSSLEHFHILLLHLEDFQHKYRFFNLDVLEVSRTFPTIFETIQETFVKRRQTTVELFKEFVTDGYLVPMENAAIERLEHTIRMIITFWLSQREVMATYKFTEKGEMINSIYSTIEPYLTEEGKKEQKRACELYGLKLSDQ</sequence>
<reference evidence="5" key="1">
    <citation type="submission" date="2016-12" db="EMBL/GenBank/DDBJ databases">
        <authorList>
            <person name="Varghese N."/>
            <person name="Submissions S."/>
        </authorList>
    </citation>
    <scope>NUCLEOTIDE SEQUENCE [LARGE SCALE GENOMIC DNA]</scope>
    <source>
        <strain evidence="5">DSM 25035</strain>
    </source>
</reference>
<evidence type="ECO:0000313" key="4">
    <source>
        <dbReference type="EMBL" id="SHO63093.1"/>
    </source>
</evidence>
<dbReference type="GO" id="GO:0003677">
    <property type="term" value="F:DNA binding"/>
    <property type="evidence" value="ECO:0007669"/>
    <property type="project" value="UniProtKB-UniRule"/>
</dbReference>
<protein>
    <submittedName>
        <fullName evidence="4">Transcriptional regulator, TetR family</fullName>
    </submittedName>
</protein>
<evidence type="ECO:0000313" key="5">
    <source>
        <dbReference type="Proteomes" id="UP000184609"/>
    </source>
</evidence>
<dbReference type="InterPro" id="IPR050624">
    <property type="entry name" value="HTH-type_Tx_Regulator"/>
</dbReference>
<dbReference type="Pfam" id="PF00440">
    <property type="entry name" value="TetR_N"/>
    <property type="match status" value="1"/>
</dbReference>
<accession>A0A1M7ZDZ3</accession>
<dbReference type="AlphaFoldDB" id="A0A1M7ZDZ3"/>
<dbReference type="Gene3D" id="1.10.357.10">
    <property type="entry name" value="Tetracycline Repressor, domain 2"/>
    <property type="match status" value="1"/>
</dbReference>
<gene>
    <name evidence="4" type="ORF">SAMN04488108_2521</name>
</gene>
<dbReference type="Proteomes" id="UP000184609">
    <property type="component" value="Unassembled WGS sequence"/>
</dbReference>
<proteinExistence type="predicted"/>
<dbReference type="InterPro" id="IPR009057">
    <property type="entry name" value="Homeodomain-like_sf"/>
</dbReference>
<feature type="domain" description="HTH tetR-type" evidence="3">
    <location>
        <begin position="7"/>
        <end position="67"/>
    </location>
</feature>
<name>A0A1M7ZDZ3_9BACT</name>
<evidence type="ECO:0000259" key="3">
    <source>
        <dbReference type="PROSITE" id="PS50977"/>
    </source>
</evidence>
<feature type="DNA-binding region" description="H-T-H motif" evidence="2">
    <location>
        <begin position="30"/>
        <end position="49"/>
    </location>
</feature>
<evidence type="ECO:0000256" key="1">
    <source>
        <dbReference type="ARBA" id="ARBA00023125"/>
    </source>
</evidence>
<dbReference type="Pfam" id="PF13972">
    <property type="entry name" value="TetR"/>
    <property type="match status" value="1"/>
</dbReference>
<keyword evidence="1 2" id="KW-0238">DNA-binding</keyword>
<evidence type="ECO:0000256" key="2">
    <source>
        <dbReference type="PROSITE-ProRule" id="PRU00335"/>
    </source>
</evidence>
<dbReference type="PROSITE" id="PS50977">
    <property type="entry name" value="HTH_TETR_2"/>
    <property type="match status" value="1"/>
</dbReference>